<evidence type="ECO:0000313" key="2">
    <source>
        <dbReference type="EMBL" id="CAG2065356.1"/>
    </source>
</evidence>
<protein>
    <submittedName>
        <fullName evidence="2">Uncharacterized protein</fullName>
    </submittedName>
</protein>
<organism evidence="2 3">
    <name type="scientific">Timema podura</name>
    <name type="common">Walking stick</name>
    <dbReference type="NCBI Taxonomy" id="61482"/>
    <lineage>
        <taxon>Eukaryota</taxon>
        <taxon>Metazoa</taxon>
        <taxon>Ecdysozoa</taxon>
        <taxon>Arthropoda</taxon>
        <taxon>Hexapoda</taxon>
        <taxon>Insecta</taxon>
        <taxon>Pterygota</taxon>
        <taxon>Neoptera</taxon>
        <taxon>Polyneoptera</taxon>
        <taxon>Phasmatodea</taxon>
        <taxon>Timematodea</taxon>
        <taxon>Timematoidea</taxon>
        <taxon>Timematidae</taxon>
        <taxon>Timema</taxon>
    </lineage>
</organism>
<keyword evidence="3" id="KW-1185">Reference proteome</keyword>
<gene>
    <name evidence="2" type="ORF">TPAB3V08_LOCUS12300</name>
</gene>
<feature type="non-terminal residue" evidence="2">
    <location>
        <position position="61"/>
    </location>
</feature>
<proteinExistence type="predicted"/>
<feature type="non-terminal residue" evidence="2">
    <location>
        <position position="1"/>
    </location>
</feature>
<sequence length="61" mass="7044">NATTPPEGNKPDQQNYQFEDQRQSYFQPPVLLFEMTAFEAVIHTLGQYSTVINTLLKKQLN</sequence>
<reference evidence="2" key="1">
    <citation type="submission" date="2021-03" db="EMBL/GenBank/DDBJ databases">
        <authorList>
            <person name="Tran Van P."/>
        </authorList>
    </citation>
    <scope>NUCLEOTIDE SEQUENCE</scope>
</reference>
<feature type="region of interest" description="Disordered" evidence="1">
    <location>
        <begin position="1"/>
        <end position="20"/>
    </location>
</feature>
<evidence type="ECO:0000313" key="3">
    <source>
        <dbReference type="Proteomes" id="UP001153148"/>
    </source>
</evidence>
<dbReference type="Proteomes" id="UP001153148">
    <property type="component" value="Unassembled WGS sequence"/>
</dbReference>
<dbReference type="EMBL" id="CAJPIN010042314">
    <property type="protein sequence ID" value="CAG2065356.1"/>
    <property type="molecule type" value="Genomic_DNA"/>
</dbReference>
<evidence type="ECO:0000256" key="1">
    <source>
        <dbReference type="SAM" id="MobiDB-lite"/>
    </source>
</evidence>
<name>A0ABN7PFA9_TIMPD</name>
<comment type="caution">
    <text evidence="2">The sequence shown here is derived from an EMBL/GenBank/DDBJ whole genome shotgun (WGS) entry which is preliminary data.</text>
</comment>
<accession>A0ABN7PFA9</accession>